<accession>A0A5B8XSL7</accession>
<evidence type="ECO:0000313" key="2">
    <source>
        <dbReference type="EMBL" id="QED28251.1"/>
    </source>
</evidence>
<feature type="transmembrane region" description="Helical" evidence="1">
    <location>
        <begin position="283"/>
        <end position="301"/>
    </location>
</feature>
<dbReference type="OrthoDB" id="9939181at2"/>
<feature type="transmembrane region" description="Helical" evidence="1">
    <location>
        <begin position="330"/>
        <end position="347"/>
    </location>
</feature>
<feature type="transmembrane region" description="Helical" evidence="1">
    <location>
        <begin position="186"/>
        <end position="209"/>
    </location>
</feature>
<reference evidence="2 3" key="1">
    <citation type="submission" date="2019-08" db="EMBL/GenBank/DDBJ databases">
        <authorList>
            <person name="Liang Q."/>
        </authorList>
    </citation>
    <scope>NUCLEOTIDE SEQUENCE [LARGE SCALE GENOMIC DNA]</scope>
    <source>
        <strain evidence="2 3">V1718</strain>
    </source>
</reference>
<gene>
    <name evidence="2" type="ORF">FRD01_13615</name>
</gene>
<dbReference type="RefSeq" id="WP_146960512.1">
    <property type="nucleotide sequence ID" value="NZ_CP042467.1"/>
</dbReference>
<keyword evidence="1" id="KW-1133">Transmembrane helix</keyword>
<keyword evidence="3" id="KW-1185">Reference proteome</keyword>
<evidence type="ECO:0000256" key="1">
    <source>
        <dbReference type="SAM" id="Phobius"/>
    </source>
</evidence>
<protein>
    <submittedName>
        <fullName evidence="2">Uncharacterized protein</fullName>
    </submittedName>
</protein>
<organism evidence="2 3">
    <name type="scientific">Microvenator marinus</name>
    <dbReference type="NCBI Taxonomy" id="2600177"/>
    <lineage>
        <taxon>Bacteria</taxon>
        <taxon>Deltaproteobacteria</taxon>
        <taxon>Bradymonadales</taxon>
        <taxon>Microvenatoraceae</taxon>
        <taxon>Microvenator</taxon>
    </lineage>
</organism>
<dbReference type="AlphaFoldDB" id="A0A5B8XSL7"/>
<proteinExistence type="predicted"/>
<keyword evidence="1" id="KW-0812">Transmembrane</keyword>
<dbReference type="KEGG" id="bbae:FRD01_13615"/>
<feature type="transmembrane region" description="Helical" evidence="1">
    <location>
        <begin position="252"/>
        <end position="271"/>
    </location>
</feature>
<sequence length="421" mass="46614">MILDSTQEKGRLEFIARAVLLMLAFDIWWNVLAQAGRYGFRDFNVAHFAWLDLLQPMPSPGLYIGVLLLASVLAVFGALFWRTTTSTTAIAGLWTWAWASSLMDSYQHHYYLSLVLVALIGFPKKNGESQWGFGALCASTAIMYFWAAFAKALPDWQGGAALRIVARGRRDEVESLFSWLGLGNDFGWQLASIGVVLVQVLIGAAYLGAWLRGRRPTPSRLLDILCVAGMLGGLSFHIGAEWLGLKIGWFSYYMVVLSVLVLAPNGMWQFLWEKLPKWKNLPFNAPVSLLLVMLGALAIVWVDLPGALGVAILIGLGGVVLMIRNLERAMSYAVGIFMAGGLMLLSFEASDTRWDFYRFSGGDASRVAALVKDPTDKIKYLDAAIFAYQKANQYAPPGESREKQLQRVITIRAQKNADLEN</sequence>
<name>A0A5B8XSL7_9DELT</name>
<dbReference type="Proteomes" id="UP000321595">
    <property type="component" value="Chromosome"/>
</dbReference>
<feature type="transmembrane region" description="Helical" evidence="1">
    <location>
        <begin position="221"/>
        <end position="240"/>
    </location>
</feature>
<dbReference type="EMBL" id="CP042467">
    <property type="protein sequence ID" value="QED28251.1"/>
    <property type="molecule type" value="Genomic_DNA"/>
</dbReference>
<feature type="transmembrane region" description="Helical" evidence="1">
    <location>
        <begin position="12"/>
        <end position="31"/>
    </location>
</feature>
<feature type="transmembrane region" description="Helical" evidence="1">
    <location>
        <begin position="307"/>
        <end position="323"/>
    </location>
</feature>
<feature type="transmembrane region" description="Helical" evidence="1">
    <location>
        <begin position="61"/>
        <end position="81"/>
    </location>
</feature>
<evidence type="ECO:0000313" key="3">
    <source>
        <dbReference type="Proteomes" id="UP000321595"/>
    </source>
</evidence>
<feature type="transmembrane region" description="Helical" evidence="1">
    <location>
        <begin position="131"/>
        <end position="149"/>
    </location>
</feature>
<keyword evidence="1" id="KW-0472">Membrane</keyword>